<dbReference type="GO" id="GO:0071555">
    <property type="term" value="P:cell wall organization"/>
    <property type="evidence" value="ECO:0007669"/>
    <property type="project" value="UniProtKB-KW"/>
</dbReference>
<dbReference type="GO" id="GO:0008745">
    <property type="term" value="F:N-acetylmuramoyl-L-alanine amidase activity"/>
    <property type="evidence" value="ECO:0007669"/>
    <property type="project" value="UniProtKB-EC"/>
</dbReference>
<feature type="domain" description="N-acetylmuramoyl-L-alanine amidase" evidence="6">
    <location>
        <begin position="6"/>
        <end position="148"/>
    </location>
</feature>
<dbReference type="CDD" id="cd06583">
    <property type="entry name" value="PGRP"/>
    <property type="match status" value="1"/>
</dbReference>
<dbReference type="PANTHER" id="PTHR30417:SF1">
    <property type="entry name" value="N-ACETYLMURAMOYL-L-ALANINE AMIDASE AMID"/>
    <property type="match status" value="1"/>
</dbReference>
<evidence type="ECO:0000313" key="7">
    <source>
        <dbReference type="EMBL" id="MDA5195067.1"/>
    </source>
</evidence>
<dbReference type="GO" id="GO:0009253">
    <property type="term" value="P:peptidoglycan catabolic process"/>
    <property type="evidence" value="ECO:0007669"/>
    <property type="project" value="InterPro"/>
</dbReference>
<protein>
    <recommendedName>
        <fullName evidence="3">N-acetylmuramoyl-L-alanine amidase</fullName>
        <ecNumber evidence="3">3.5.1.28</ecNumber>
    </recommendedName>
</protein>
<dbReference type="EC" id="3.5.1.28" evidence="3"/>
<dbReference type="Pfam" id="PF01471">
    <property type="entry name" value="PG_binding_1"/>
    <property type="match status" value="1"/>
</dbReference>
<gene>
    <name evidence="7" type="ORF">NYP16_14025</name>
</gene>
<evidence type="ECO:0000313" key="8">
    <source>
        <dbReference type="Proteomes" id="UP001141619"/>
    </source>
</evidence>
<dbReference type="PANTHER" id="PTHR30417">
    <property type="entry name" value="N-ACETYLMURAMOYL-L-ALANINE AMIDASE AMID"/>
    <property type="match status" value="1"/>
</dbReference>
<dbReference type="Proteomes" id="UP001141619">
    <property type="component" value="Unassembled WGS sequence"/>
</dbReference>
<name>A0A9X3U131_9PROT</name>
<dbReference type="InterPro" id="IPR036365">
    <property type="entry name" value="PGBD-like_sf"/>
</dbReference>
<dbReference type="GO" id="GO:0019867">
    <property type="term" value="C:outer membrane"/>
    <property type="evidence" value="ECO:0007669"/>
    <property type="project" value="TreeGrafter"/>
</dbReference>
<dbReference type="SUPFAM" id="SSF55846">
    <property type="entry name" value="N-acetylmuramoyl-L-alanine amidase-like"/>
    <property type="match status" value="1"/>
</dbReference>
<dbReference type="GO" id="GO:0009254">
    <property type="term" value="P:peptidoglycan turnover"/>
    <property type="evidence" value="ECO:0007669"/>
    <property type="project" value="TreeGrafter"/>
</dbReference>
<comment type="catalytic activity">
    <reaction evidence="1">
        <text>Hydrolyzes the link between N-acetylmuramoyl residues and L-amino acid residues in certain cell-wall glycopeptides.</text>
        <dbReference type="EC" id="3.5.1.28"/>
    </reaction>
</comment>
<dbReference type="Gene3D" id="1.10.101.10">
    <property type="entry name" value="PGBD-like superfamily/PGBD"/>
    <property type="match status" value="1"/>
</dbReference>
<evidence type="ECO:0000256" key="1">
    <source>
        <dbReference type="ARBA" id="ARBA00001561"/>
    </source>
</evidence>
<dbReference type="InterPro" id="IPR051206">
    <property type="entry name" value="NAMLAA_amidase_2"/>
</dbReference>
<evidence type="ECO:0000256" key="3">
    <source>
        <dbReference type="ARBA" id="ARBA00011901"/>
    </source>
</evidence>
<accession>A0A9X3U131</accession>
<keyword evidence="8" id="KW-1185">Reference proteome</keyword>
<reference evidence="7" key="1">
    <citation type="submission" date="2022-08" db="EMBL/GenBank/DDBJ databases">
        <authorList>
            <person name="Vandamme P."/>
            <person name="Hettiarachchi A."/>
            <person name="Peeters C."/>
            <person name="Cnockaert M."/>
            <person name="Carlier A."/>
        </authorList>
    </citation>
    <scope>NUCLEOTIDE SEQUENCE</scope>
    <source>
        <strain evidence="7">LMG 31809</strain>
    </source>
</reference>
<sequence length="239" mass="26076">MIVRPSPNFNDRPVGRAPDMVLLHYTGMATAAEALDRLVQPEAGVSAHYLIDEDGTSYALVPEDKRAWHAGVSFWAGERDINGCSIGIELVNPGHALPGYAGGYRPFPEAQMTALLDLLGGISRRHNIPAARLLAHSDVAPARKQDPGELFDWERLAEAGFGLMPGRDQLRDPGPFDWETLQADLSRFGYGLDMTGADDAPTREVITAFQRHYRRTSVTGMPDADTRAVLANLLGQINS</sequence>
<evidence type="ECO:0000256" key="5">
    <source>
        <dbReference type="ARBA" id="ARBA00023316"/>
    </source>
</evidence>
<keyword evidence="5" id="KW-0961">Cell wall biogenesis/degradation</keyword>
<dbReference type="InterPro" id="IPR002502">
    <property type="entry name" value="Amidase_domain"/>
</dbReference>
<organism evidence="7 8">
    <name type="scientific">Govanella unica</name>
    <dbReference type="NCBI Taxonomy" id="2975056"/>
    <lineage>
        <taxon>Bacteria</taxon>
        <taxon>Pseudomonadati</taxon>
        <taxon>Pseudomonadota</taxon>
        <taxon>Alphaproteobacteria</taxon>
        <taxon>Emcibacterales</taxon>
        <taxon>Govanellaceae</taxon>
        <taxon>Govanella</taxon>
    </lineage>
</organism>
<reference evidence="7" key="2">
    <citation type="journal article" date="2023" name="Syst. Appl. Microbiol.">
        <title>Govania unica gen. nov., sp. nov., a rare biosphere bacterium that represents a novel family in the class Alphaproteobacteria.</title>
        <authorList>
            <person name="Vandamme P."/>
            <person name="Peeters C."/>
            <person name="Hettiarachchi A."/>
            <person name="Cnockaert M."/>
            <person name="Carlier A."/>
        </authorList>
    </citation>
    <scope>NUCLEOTIDE SEQUENCE</scope>
    <source>
        <strain evidence="7">LMG 31809</strain>
    </source>
</reference>
<evidence type="ECO:0000256" key="4">
    <source>
        <dbReference type="ARBA" id="ARBA00022801"/>
    </source>
</evidence>
<dbReference type="SUPFAM" id="SSF47090">
    <property type="entry name" value="PGBD-like"/>
    <property type="match status" value="1"/>
</dbReference>
<dbReference type="SMART" id="SM00644">
    <property type="entry name" value="Ami_2"/>
    <property type="match status" value="1"/>
</dbReference>
<dbReference type="RefSeq" id="WP_274944780.1">
    <property type="nucleotide sequence ID" value="NZ_JANWOI010000005.1"/>
</dbReference>
<dbReference type="InterPro" id="IPR036505">
    <property type="entry name" value="Amidase/PGRP_sf"/>
</dbReference>
<dbReference type="EMBL" id="JANWOI010000005">
    <property type="protein sequence ID" value="MDA5195067.1"/>
    <property type="molecule type" value="Genomic_DNA"/>
</dbReference>
<dbReference type="InterPro" id="IPR002477">
    <property type="entry name" value="Peptidoglycan-bd-like"/>
</dbReference>
<evidence type="ECO:0000256" key="2">
    <source>
        <dbReference type="ARBA" id="ARBA00007553"/>
    </source>
</evidence>
<comment type="caution">
    <text evidence="7">The sequence shown here is derived from an EMBL/GenBank/DDBJ whole genome shotgun (WGS) entry which is preliminary data.</text>
</comment>
<evidence type="ECO:0000259" key="6">
    <source>
        <dbReference type="SMART" id="SM00644"/>
    </source>
</evidence>
<dbReference type="AlphaFoldDB" id="A0A9X3U131"/>
<dbReference type="InterPro" id="IPR036366">
    <property type="entry name" value="PGBDSf"/>
</dbReference>
<dbReference type="Gene3D" id="3.40.80.10">
    <property type="entry name" value="Peptidoglycan recognition protein-like"/>
    <property type="match status" value="1"/>
</dbReference>
<proteinExistence type="inferred from homology"/>
<dbReference type="Pfam" id="PF01510">
    <property type="entry name" value="Amidase_2"/>
    <property type="match status" value="1"/>
</dbReference>
<keyword evidence="4" id="KW-0378">Hydrolase</keyword>
<comment type="similarity">
    <text evidence="2">Belongs to the N-acetylmuramoyl-L-alanine amidase 2 family.</text>
</comment>